<feature type="chain" id="PRO_5008887063" evidence="1">
    <location>
        <begin position="33"/>
        <end position="186"/>
    </location>
</feature>
<dbReference type="Gene3D" id="3.10.450.410">
    <property type="match status" value="1"/>
</dbReference>
<organism evidence="2 3">
    <name type="scientific">Bacteroides caecimuris</name>
    <dbReference type="NCBI Taxonomy" id="1796613"/>
    <lineage>
        <taxon>Bacteria</taxon>
        <taxon>Pseudomonadati</taxon>
        <taxon>Bacteroidota</taxon>
        <taxon>Bacteroidia</taxon>
        <taxon>Bacteroidales</taxon>
        <taxon>Bacteroidaceae</taxon>
        <taxon>Bacteroides</taxon>
    </lineage>
</organism>
<keyword evidence="1" id="KW-0732">Signal</keyword>
<dbReference type="AlphaFoldDB" id="A0A1C7H685"/>
<protein>
    <submittedName>
        <fullName evidence="2">DUF4348 domain-containing protein</fullName>
    </submittedName>
</protein>
<dbReference type="PROSITE" id="PS51257">
    <property type="entry name" value="PROKAR_LIPOPROTEIN"/>
    <property type="match status" value="1"/>
</dbReference>
<feature type="signal peptide" evidence="1">
    <location>
        <begin position="1"/>
        <end position="32"/>
    </location>
</feature>
<dbReference type="RefSeq" id="WP_065540010.1">
    <property type="nucleotide sequence ID" value="NZ_CAPDLJ010000002.1"/>
</dbReference>
<dbReference type="Pfam" id="PF22057">
    <property type="entry name" value="BACOVA_00961-like"/>
    <property type="match status" value="1"/>
</dbReference>
<evidence type="ECO:0000256" key="1">
    <source>
        <dbReference type="SAM" id="SignalP"/>
    </source>
</evidence>
<dbReference type="EMBL" id="CP015401">
    <property type="protein sequence ID" value="ANU59381.1"/>
    <property type="molecule type" value="Genomic_DNA"/>
</dbReference>
<accession>A0A1C7H685</accession>
<dbReference type="InterPro" id="IPR054298">
    <property type="entry name" value="BACOVA_00961-like"/>
</dbReference>
<dbReference type="KEGG" id="bcae:A4V03_18905"/>
<evidence type="ECO:0000313" key="3">
    <source>
        <dbReference type="Proteomes" id="UP000092631"/>
    </source>
</evidence>
<dbReference type="GeneID" id="82189203"/>
<sequence length="186" mass="21283">MRAKKFVCCLLAMLLLVGVSFISCGNSSKAKADNELTAQDGENFKSFLDRFTSSAAFQYTRIKFPLKTPITLLADDGETEKTFPFTKEKWPLLDSETMKEERITQEEGGIYVSKFTLNEPKHKIFEAGYEESEVDLRVEFELQADGKWYVVDCYTGWYGYDLPIGELKQTIQNVKEENAAFEEVHP</sequence>
<gene>
    <name evidence="2" type="ORF">A4V03_18905</name>
</gene>
<reference evidence="3" key="1">
    <citation type="submission" date="2016-04" db="EMBL/GenBank/DDBJ databases">
        <title>Complete Genome Sequences of Twelve Strains of a Stable Defined Moderately Diverse Mouse Microbiota 2 (sDMDMm2).</title>
        <authorList>
            <person name="Uchimura Y."/>
            <person name="Wyss M."/>
            <person name="Brugiroux S."/>
            <person name="Limenitakis J.P."/>
            <person name="Stecher B."/>
            <person name="McCoy K.D."/>
            <person name="Macpherson A.J."/>
        </authorList>
    </citation>
    <scope>NUCLEOTIDE SEQUENCE [LARGE SCALE GENOMIC DNA]</scope>
    <source>
        <strain evidence="3">I48</strain>
    </source>
</reference>
<keyword evidence="3" id="KW-1185">Reference proteome</keyword>
<evidence type="ECO:0000313" key="2">
    <source>
        <dbReference type="EMBL" id="ANU59381.1"/>
    </source>
</evidence>
<name>A0A1C7H685_9BACE</name>
<dbReference type="OrthoDB" id="1043604at2"/>
<proteinExistence type="predicted"/>
<dbReference type="Proteomes" id="UP000092631">
    <property type="component" value="Chromosome"/>
</dbReference>